<evidence type="ECO:0000256" key="2">
    <source>
        <dbReference type="ARBA" id="ARBA00022679"/>
    </source>
</evidence>
<evidence type="ECO:0000256" key="3">
    <source>
        <dbReference type="SAM" id="MobiDB-lite"/>
    </source>
</evidence>
<keyword evidence="7" id="KW-1185">Reference proteome</keyword>
<dbReference type="InterPro" id="IPR006598">
    <property type="entry name" value="CAP10"/>
</dbReference>
<evidence type="ECO:0000256" key="1">
    <source>
        <dbReference type="ARBA" id="ARBA00010118"/>
    </source>
</evidence>
<feature type="domain" description="Glycosyl transferase CAP10" evidence="5">
    <location>
        <begin position="526"/>
        <end position="825"/>
    </location>
</feature>
<comment type="caution">
    <text evidence="6">The sequence shown here is derived from an EMBL/GenBank/DDBJ whole genome shotgun (WGS) entry which is preliminary data.</text>
</comment>
<gene>
    <name evidence="6" type="ORF">B0H66DRAFT_211527</name>
</gene>
<name>A0AAE0M8N1_9PEZI</name>
<dbReference type="EMBL" id="JAUEDM010000003">
    <property type="protein sequence ID" value="KAK3322638.1"/>
    <property type="molecule type" value="Genomic_DNA"/>
</dbReference>
<sequence>MSYQESPEAPHKSNNDEHDELPRIRASSSIQNGGSTRGSLARYLMLALAWGFLARQTLVLMARPVGAVCPSYNGWDQLIPAGQLLMLLLDTVVVVQVAKTQRCGSESSIGSTSSSWVSMGILSLSSAVVLTTVAIGFWLFGWAPAVSRVLLRDLVCESAAAAAVLMAAVSLLVSSHPATIAALTGAVGILFHHVKQVNDERGVIATTPAGWEARYVSILAIAVSFFLVRSETGLPGSPHHGNLGWTRQRWLTICYVGFLIVLLACQPDSSSTTTAMVSGVVDRAREASAMWIQNATRSRSLREAVSEYRLRYGVPPPPHFDKWYDFALKHNSPVIDSFDQIHNDLLPFWGIPPALLREQTTHLLEQTRLGIGGFRIKNHTVILSHNTPGTHFWMMQGFQAMVEPFLEWLPDMDLAFNIDDECRVVVPFSEMQRLTDLAQEARKRVPLHGHGVQSFSAALTPPWGDSYMADGFREAHANHEKSPAFSYRTHHSIFDRYIAPTCPPSSPARTSRWWSRREGLPSGRGIVADPQAAVDLCQRPDIARMHGFLLDPGAFAVTTTLWPIFSQGRIPGFADVLVPSPWNFMSKVDIDDAADRPWAAKTNSVFWRGSSSDGVGRHSSWTGFLRTRFAWLARSSTSDDTRNHDHLAINVSFVGNFTKCDRPDCLAQAVAFYGAPELASPPPGIDFQEHWAHRHLVDLDGAGFSGRFIPFLKSKSLVYRASLFRTWYDERVHAWQHYVPLDMSLVDLWGLVKLLVGLGVEEDGTERGTNKVGSDEGGGYGSNTSAAEKIALGGRDWARKALRKEDMQVYLFRLLLDWGRLIDDRREDLALEI</sequence>
<evidence type="ECO:0000313" key="7">
    <source>
        <dbReference type="Proteomes" id="UP001283341"/>
    </source>
</evidence>
<feature type="compositionally biased region" description="Basic and acidic residues" evidence="3">
    <location>
        <begin position="8"/>
        <end position="23"/>
    </location>
</feature>
<keyword evidence="4" id="KW-0812">Transmembrane</keyword>
<keyword evidence="4" id="KW-0472">Membrane</keyword>
<evidence type="ECO:0000256" key="4">
    <source>
        <dbReference type="SAM" id="Phobius"/>
    </source>
</evidence>
<keyword evidence="2" id="KW-0808">Transferase</keyword>
<evidence type="ECO:0000259" key="5">
    <source>
        <dbReference type="SMART" id="SM00672"/>
    </source>
</evidence>
<accession>A0AAE0M8N1</accession>
<evidence type="ECO:0000313" key="6">
    <source>
        <dbReference type="EMBL" id="KAK3322638.1"/>
    </source>
</evidence>
<proteinExistence type="inferred from homology"/>
<keyword evidence="4" id="KW-1133">Transmembrane helix</keyword>
<feature type="region of interest" description="Disordered" evidence="3">
    <location>
        <begin position="1"/>
        <end position="34"/>
    </location>
</feature>
<dbReference type="AlphaFoldDB" id="A0AAE0M8N1"/>
<dbReference type="InterPro" id="IPR051091">
    <property type="entry name" value="O-Glucosyltr/Glycosyltrsf_90"/>
</dbReference>
<protein>
    <recommendedName>
        <fullName evidence="5">Glycosyl transferase CAP10 domain-containing protein</fullName>
    </recommendedName>
</protein>
<comment type="similarity">
    <text evidence="1">Belongs to the glycosyltransferase 90 family.</text>
</comment>
<dbReference type="PANTHER" id="PTHR12203:SF35">
    <property type="entry name" value="PROTEIN O-GLUCOSYLTRANSFERASE 1"/>
    <property type="match status" value="1"/>
</dbReference>
<reference evidence="6" key="2">
    <citation type="submission" date="2023-06" db="EMBL/GenBank/DDBJ databases">
        <authorList>
            <consortium name="Lawrence Berkeley National Laboratory"/>
            <person name="Haridas S."/>
            <person name="Hensen N."/>
            <person name="Bonometti L."/>
            <person name="Westerberg I."/>
            <person name="Brannstrom I.O."/>
            <person name="Guillou S."/>
            <person name="Cros-Aarteil S."/>
            <person name="Calhoun S."/>
            <person name="Kuo A."/>
            <person name="Mondo S."/>
            <person name="Pangilinan J."/>
            <person name="Riley R."/>
            <person name="Labutti K."/>
            <person name="Andreopoulos B."/>
            <person name="Lipzen A."/>
            <person name="Chen C."/>
            <person name="Yanf M."/>
            <person name="Daum C."/>
            <person name="Ng V."/>
            <person name="Clum A."/>
            <person name="Steindorff A."/>
            <person name="Ohm R."/>
            <person name="Martin F."/>
            <person name="Silar P."/>
            <person name="Natvig D."/>
            <person name="Lalanne C."/>
            <person name="Gautier V."/>
            <person name="Ament-Velasquez S.L."/>
            <person name="Kruys A."/>
            <person name="Hutchinson M.I."/>
            <person name="Powell A.J."/>
            <person name="Barry K."/>
            <person name="Miller A.N."/>
            <person name="Grigoriev I.V."/>
            <person name="Debuchy R."/>
            <person name="Gladieux P."/>
            <person name="Thoren M.H."/>
            <person name="Johannesson H."/>
        </authorList>
    </citation>
    <scope>NUCLEOTIDE SEQUENCE</scope>
    <source>
        <strain evidence="6">CBS 118394</strain>
    </source>
</reference>
<dbReference type="SMART" id="SM00672">
    <property type="entry name" value="CAP10"/>
    <property type="match status" value="1"/>
</dbReference>
<dbReference type="GO" id="GO:0016740">
    <property type="term" value="F:transferase activity"/>
    <property type="evidence" value="ECO:0007669"/>
    <property type="project" value="UniProtKB-KW"/>
</dbReference>
<reference evidence="6" key="1">
    <citation type="journal article" date="2023" name="Mol. Phylogenet. Evol.">
        <title>Genome-scale phylogeny and comparative genomics of the fungal order Sordariales.</title>
        <authorList>
            <person name="Hensen N."/>
            <person name="Bonometti L."/>
            <person name="Westerberg I."/>
            <person name="Brannstrom I.O."/>
            <person name="Guillou S."/>
            <person name="Cros-Aarteil S."/>
            <person name="Calhoun S."/>
            <person name="Haridas S."/>
            <person name="Kuo A."/>
            <person name="Mondo S."/>
            <person name="Pangilinan J."/>
            <person name="Riley R."/>
            <person name="LaButti K."/>
            <person name="Andreopoulos B."/>
            <person name="Lipzen A."/>
            <person name="Chen C."/>
            <person name="Yan M."/>
            <person name="Daum C."/>
            <person name="Ng V."/>
            <person name="Clum A."/>
            <person name="Steindorff A."/>
            <person name="Ohm R.A."/>
            <person name="Martin F."/>
            <person name="Silar P."/>
            <person name="Natvig D.O."/>
            <person name="Lalanne C."/>
            <person name="Gautier V."/>
            <person name="Ament-Velasquez S.L."/>
            <person name="Kruys A."/>
            <person name="Hutchinson M.I."/>
            <person name="Powell A.J."/>
            <person name="Barry K."/>
            <person name="Miller A.N."/>
            <person name="Grigoriev I.V."/>
            <person name="Debuchy R."/>
            <person name="Gladieux P."/>
            <person name="Hiltunen Thoren M."/>
            <person name="Johannesson H."/>
        </authorList>
    </citation>
    <scope>NUCLEOTIDE SEQUENCE</scope>
    <source>
        <strain evidence="6">CBS 118394</strain>
    </source>
</reference>
<feature type="transmembrane region" description="Helical" evidence="4">
    <location>
        <begin position="119"/>
        <end position="140"/>
    </location>
</feature>
<dbReference type="PANTHER" id="PTHR12203">
    <property type="entry name" value="KDEL LYS-ASP-GLU-LEU CONTAINING - RELATED"/>
    <property type="match status" value="1"/>
</dbReference>
<organism evidence="6 7">
    <name type="scientific">Apodospora peruviana</name>
    <dbReference type="NCBI Taxonomy" id="516989"/>
    <lineage>
        <taxon>Eukaryota</taxon>
        <taxon>Fungi</taxon>
        <taxon>Dikarya</taxon>
        <taxon>Ascomycota</taxon>
        <taxon>Pezizomycotina</taxon>
        <taxon>Sordariomycetes</taxon>
        <taxon>Sordariomycetidae</taxon>
        <taxon>Sordariales</taxon>
        <taxon>Lasiosphaeriaceae</taxon>
        <taxon>Apodospora</taxon>
    </lineage>
</organism>
<dbReference type="Proteomes" id="UP001283341">
    <property type="component" value="Unassembled WGS sequence"/>
</dbReference>